<proteinExistence type="inferred from homology"/>
<accession>A0A6C1FBE0</accession>
<evidence type="ECO:0000256" key="3">
    <source>
        <dbReference type="HAMAP-Rule" id="MF_00682"/>
    </source>
</evidence>
<dbReference type="Gene3D" id="1.10.287.110">
    <property type="entry name" value="DnaJ domain"/>
    <property type="match status" value="1"/>
</dbReference>
<dbReference type="HAMAP" id="MF_00682">
    <property type="entry name" value="HscB"/>
    <property type="match status" value="1"/>
</dbReference>
<dbReference type="SUPFAM" id="SSF46565">
    <property type="entry name" value="Chaperone J-domain"/>
    <property type="match status" value="1"/>
</dbReference>
<dbReference type="GO" id="GO:0044571">
    <property type="term" value="P:[2Fe-2S] cluster assembly"/>
    <property type="evidence" value="ECO:0007669"/>
    <property type="project" value="InterPro"/>
</dbReference>
<dbReference type="PANTHER" id="PTHR14021:SF15">
    <property type="entry name" value="IRON-SULFUR CLUSTER CO-CHAPERONE PROTEIN HSCB"/>
    <property type="match status" value="1"/>
</dbReference>
<dbReference type="SUPFAM" id="SSF47144">
    <property type="entry name" value="HSC20 (HSCB), C-terminal oligomerisation domain"/>
    <property type="match status" value="1"/>
</dbReference>
<comment type="similarity">
    <text evidence="1 3">Belongs to the HscB family.</text>
</comment>
<comment type="function">
    <text evidence="3">Co-chaperone involved in the maturation of iron-sulfur cluster-containing proteins. Seems to help targeting proteins to be folded toward HscA.</text>
</comment>
<gene>
    <name evidence="3 5" type="primary">hscB</name>
    <name evidence="5" type="ORF">GUU85_02860</name>
</gene>
<feature type="domain" description="Co-chaperone HscB C-terminal oligomerisation" evidence="4">
    <location>
        <begin position="90"/>
        <end position="163"/>
    </location>
</feature>
<evidence type="ECO:0000313" key="6">
    <source>
        <dbReference type="Proteomes" id="UP000502958"/>
    </source>
</evidence>
<dbReference type="NCBIfam" id="TIGR00714">
    <property type="entry name" value="hscB"/>
    <property type="match status" value="1"/>
</dbReference>
<dbReference type="GO" id="GO:0006457">
    <property type="term" value="P:protein folding"/>
    <property type="evidence" value="ECO:0007669"/>
    <property type="project" value="UniProtKB-UniRule"/>
</dbReference>
<dbReference type="AlphaFoldDB" id="A0A6C1FBE0"/>
<organism evidence="5 6">
    <name type="scientific">Buchnera aphidicola subsp. Uroleucon sonchi</name>
    <dbReference type="NCBI Taxonomy" id="118118"/>
    <lineage>
        <taxon>Bacteria</taxon>
        <taxon>Pseudomonadati</taxon>
        <taxon>Pseudomonadota</taxon>
        <taxon>Gammaproteobacteria</taxon>
        <taxon>Enterobacterales</taxon>
        <taxon>Erwiniaceae</taxon>
        <taxon>Buchnera</taxon>
    </lineage>
</organism>
<dbReference type="Pfam" id="PF07743">
    <property type="entry name" value="HSCB_C"/>
    <property type="match status" value="1"/>
</dbReference>
<sequence>MDYFTLFNLPKKFEINQKLLFDNFYALQSKFHPDLFINYTSLKKEIILKKSIELNLGYKTLKDFLSRAMYLLSLYGYKINTESVLLNQNRFLVKYFALYEEIDNLKKNSFNIKNWNCVLDKVDKKIMFCKKNIELEFKEENYEKIVIIIEKLLFLKKIKLSLKKERNLFLRQK</sequence>
<reference evidence="5 6" key="1">
    <citation type="submission" date="2020-01" db="EMBL/GenBank/DDBJ databases">
        <title>Complete genome of Buchnera aphidicola isolated from Chaitophorus populeti.</title>
        <authorList>
            <person name="Park J."/>
            <person name="Xi H."/>
        </authorList>
    </citation>
    <scope>NUCLEOTIDE SEQUENCE [LARGE SCALE GENOMIC DNA]</scope>
    <source>
        <strain evidence="5 6">UsonBac</strain>
    </source>
</reference>
<name>A0A6C1FBE0_BUCUN</name>
<dbReference type="PANTHER" id="PTHR14021">
    <property type="entry name" value="IRON-SULFUR CLUSTER CO-CHAPERONE PROTEIN HSCB"/>
    <property type="match status" value="1"/>
</dbReference>
<comment type="subunit">
    <text evidence="3">Interacts with HscA and stimulates its ATPase activity. Interacts with IscU.</text>
</comment>
<dbReference type="GO" id="GO:0051087">
    <property type="term" value="F:protein-folding chaperone binding"/>
    <property type="evidence" value="ECO:0007669"/>
    <property type="project" value="InterPro"/>
</dbReference>
<dbReference type="EMBL" id="CP047588">
    <property type="protein sequence ID" value="QIE02264.1"/>
    <property type="molecule type" value="Genomic_DNA"/>
</dbReference>
<dbReference type="InterPro" id="IPR004640">
    <property type="entry name" value="HscB"/>
</dbReference>
<protein>
    <recommendedName>
        <fullName evidence="3">Co-chaperone protein HscB</fullName>
    </recommendedName>
    <alternativeName>
        <fullName evidence="3">Hsc20</fullName>
    </alternativeName>
</protein>
<dbReference type="InterPro" id="IPR036869">
    <property type="entry name" value="J_dom_sf"/>
</dbReference>
<dbReference type="RefSeq" id="WP_163119748.1">
    <property type="nucleotide sequence ID" value="NZ_CP047588.1"/>
</dbReference>
<evidence type="ECO:0000256" key="1">
    <source>
        <dbReference type="ARBA" id="ARBA00010476"/>
    </source>
</evidence>
<dbReference type="Proteomes" id="UP000502958">
    <property type="component" value="Chromosome"/>
</dbReference>
<dbReference type="InterPro" id="IPR036386">
    <property type="entry name" value="HscB_C_sf"/>
</dbReference>
<evidence type="ECO:0000259" key="4">
    <source>
        <dbReference type="Pfam" id="PF07743"/>
    </source>
</evidence>
<evidence type="ECO:0000313" key="5">
    <source>
        <dbReference type="EMBL" id="QIE02264.1"/>
    </source>
</evidence>
<dbReference type="GO" id="GO:0001671">
    <property type="term" value="F:ATPase activator activity"/>
    <property type="evidence" value="ECO:0007669"/>
    <property type="project" value="InterPro"/>
</dbReference>
<dbReference type="InterPro" id="IPR009073">
    <property type="entry name" value="HscB_oligo_C"/>
</dbReference>
<evidence type="ECO:0000256" key="2">
    <source>
        <dbReference type="ARBA" id="ARBA00023186"/>
    </source>
</evidence>
<keyword evidence="2 3" id="KW-0143">Chaperone</keyword>
<dbReference type="GO" id="GO:0051259">
    <property type="term" value="P:protein complex oligomerization"/>
    <property type="evidence" value="ECO:0007669"/>
    <property type="project" value="InterPro"/>
</dbReference>